<comment type="caution">
    <text evidence="2">The sequence shown here is derived from an EMBL/GenBank/DDBJ whole genome shotgun (WGS) entry which is preliminary data.</text>
</comment>
<keyword evidence="3" id="KW-1185">Reference proteome</keyword>
<evidence type="ECO:0000313" key="3">
    <source>
        <dbReference type="Proteomes" id="UP001283361"/>
    </source>
</evidence>
<dbReference type="Proteomes" id="UP001283361">
    <property type="component" value="Unassembled WGS sequence"/>
</dbReference>
<reference evidence="2" key="1">
    <citation type="journal article" date="2023" name="G3 (Bethesda)">
        <title>A reference genome for the long-term kleptoplast-retaining sea slug Elysia crispata morphotype clarki.</title>
        <authorList>
            <person name="Eastman K.E."/>
            <person name="Pendleton A.L."/>
            <person name="Shaikh M.A."/>
            <person name="Suttiyut T."/>
            <person name="Ogas R."/>
            <person name="Tomko P."/>
            <person name="Gavelis G."/>
            <person name="Widhalm J.R."/>
            <person name="Wisecaver J.H."/>
        </authorList>
    </citation>
    <scope>NUCLEOTIDE SEQUENCE</scope>
    <source>
        <strain evidence="2">ECLA1</strain>
    </source>
</reference>
<keyword evidence="1" id="KW-0732">Signal</keyword>
<organism evidence="2 3">
    <name type="scientific">Elysia crispata</name>
    <name type="common">lettuce slug</name>
    <dbReference type="NCBI Taxonomy" id="231223"/>
    <lineage>
        <taxon>Eukaryota</taxon>
        <taxon>Metazoa</taxon>
        <taxon>Spiralia</taxon>
        <taxon>Lophotrochozoa</taxon>
        <taxon>Mollusca</taxon>
        <taxon>Gastropoda</taxon>
        <taxon>Heterobranchia</taxon>
        <taxon>Euthyneura</taxon>
        <taxon>Panpulmonata</taxon>
        <taxon>Sacoglossa</taxon>
        <taxon>Placobranchoidea</taxon>
        <taxon>Plakobranchidae</taxon>
        <taxon>Elysia</taxon>
    </lineage>
</organism>
<proteinExistence type="predicted"/>
<protein>
    <recommendedName>
        <fullName evidence="4">Secreted protein</fullName>
    </recommendedName>
</protein>
<feature type="chain" id="PRO_5042293712" description="Secreted protein" evidence="1">
    <location>
        <begin position="20"/>
        <end position="140"/>
    </location>
</feature>
<sequence>MHVSFLLRASLLLQPGGTGQIMRQRGNAVTLCRPATTPLITHKGSSIFCGQAVAMAFVSCFDCDQLLDGNPQNLTSQVKLHVRRDLGGAWLRRRSPAERELRGFDESFRSDRGHPPIFKTCRGKVDCSGSATSAHEAAPT</sequence>
<gene>
    <name evidence="2" type="ORF">RRG08_003765</name>
</gene>
<feature type="signal peptide" evidence="1">
    <location>
        <begin position="1"/>
        <end position="19"/>
    </location>
</feature>
<evidence type="ECO:0000313" key="2">
    <source>
        <dbReference type="EMBL" id="KAK3794619.1"/>
    </source>
</evidence>
<name>A0AAE1AV69_9GAST</name>
<dbReference type="EMBL" id="JAWDGP010001105">
    <property type="protein sequence ID" value="KAK3794619.1"/>
    <property type="molecule type" value="Genomic_DNA"/>
</dbReference>
<evidence type="ECO:0000256" key="1">
    <source>
        <dbReference type="SAM" id="SignalP"/>
    </source>
</evidence>
<evidence type="ECO:0008006" key="4">
    <source>
        <dbReference type="Google" id="ProtNLM"/>
    </source>
</evidence>
<dbReference type="AlphaFoldDB" id="A0AAE1AV69"/>
<accession>A0AAE1AV69</accession>